<keyword evidence="1" id="KW-0472">Membrane</keyword>
<gene>
    <name evidence="2" type="ORF">NTE_01691</name>
</gene>
<sequence length="55" mass="6449">MQRHSQPKKLDGRKKHNRYFPFLLIIDNFAATATLICYSVVKYTHTWNVQEGPSV</sequence>
<protein>
    <submittedName>
        <fullName evidence="2">Uncharacterized protein</fullName>
    </submittedName>
</protein>
<reference evidence="2 3" key="1">
    <citation type="journal article" date="2014" name="PLoS ONE">
        <title>Genome Sequence of Candidatus Nitrososphaera evergladensis from Group I.1b Enriched from Everglades Soil Reveals Novel Genomic Features of the Ammonia-Oxidizing Archaea.</title>
        <authorList>
            <person name="Zhalnina K.V."/>
            <person name="Dias R."/>
            <person name="Leonard M.T."/>
            <person name="Dorr de Quadros P."/>
            <person name="Camargo F.A."/>
            <person name="Drew J.C."/>
            <person name="Farmerie W.G."/>
            <person name="Daroub S.H."/>
            <person name="Triplett E.W."/>
        </authorList>
    </citation>
    <scope>NUCLEOTIDE SEQUENCE [LARGE SCALE GENOMIC DNA]</scope>
    <source>
        <strain evidence="2 3">SR1</strain>
    </source>
</reference>
<accession>A0A075MSI4</accession>
<keyword evidence="1" id="KW-1133">Transmembrane helix</keyword>
<dbReference type="STRING" id="1459636.NTE_01691"/>
<feature type="transmembrane region" description="Helical" evidence="1">
    <location>
        <begin position="20"/>
        <end position="41"/>
    </location>
</feature>
<proteinExistence type="predicted"/>
<dbReference type="KEGG" id="nev:NTE_01691"/>
<evidence type="ECO:0000313" key="2">
    <source>
        <dbReference type="EMBL" id="AIF83752.1"/>
    </source>
</evidence>
<dbReference type="AlphaFoldDB" id="A0A075MSI4"/>
<dbReference type="Proteomes" id="UP000028194">
    <property type="component" value="Chromosome"/>
</dbReference>
<keyword evidence="3" id="KW-1185">Reference proteome</keyword>
<keyword evidence="1" id="KW-0812">Transmembrane</keyword>
<name>A0A075MSI4_9ARCH</name>
<dbReference type="HOGENOM" id="CLU_3020783_0_0_2"/>
<evidence type="ECO:0000256" key="1">
    <source>
        <dbReference type="SAM" id="Phobius"/>
    </source>
</evidence>
<evidence type="ECO:0000313" key="3">
    <source>
        <dbReference type="Proteomes" id="UP000028194"/>
    </source>
</evidence>
<organism evidence="2 3">
    <name type="scientific">Candidatus Nitrososphaera evergladensis SR1</name>
    <dbReference type="NCBI Taxonomy" id="1459636"/>
    <lineage>
        <taxon>Archaea</taxon>
        <taxon>Nitrososphaerota</taxon>
        <taxon>Nitrososphaeria</taxon>
        <taxon>Nitrososphaerales</taxon>
        <taxon>Nitrososphaeraceae</taxon>
        <taxon>Nitrososphaera</taxon>
    </lineage>
</organism>
<dbReference type="EMBL" id="CP007174">
    <property type="protein sequence ID" value="AIF83752.1"/>
    <property type="molecule type" value="Genomic_DNA"/>
</dbReference>